<dbReference type="AlphaFoldDB" id="A0A381LHX0"/>
<proteinExistence type="predicted"/>
<feature type="non-terminal residue" evidence="1">
    <location>
        <position position="346"/>
    </location>
</feature>
<accession>A0A381LHX0</accession>
<gene>
    <name evidence="1" type="ORF">BGT96224V2_LOCUS6002</name>
</gene>
<evidence type="ECO:0000313" key="1">
    <source>
        <dbReference type="EMBL" id="SUZ12756.1"/>
    </source>
</evidence>
<protein>
    <submittedName>
        <fullName evidence="1">BgtAc-30640</fullName>
    </submittedName>
</protein>
<organism evidence="1">
    <name type="scientific">Blumeria graminis f. sp. tritici 96224</name>
    <dbReference type="NCBI Taxonomy" id="1268274"/>
    <lineage>
        <taxon>Eukaryota</taxon>
        <taxon>Fungi</taxon>
        <taxon>Dikarya</taxon>
        <taxon>Ascomycota</taxon>
        <taxon>Pezizomycotina</taxon>
        <taxon>Leotiomycetes</taxon>
        <taxon>Erysiphales</taxon>
        <taxon>Erysiphaceae</taxon>
        <taxon>Blumeria</taxon>
    </lineage>
</organism>
<sequence>MISCAYALLFSGYRASNGLSSSYHSSYNRAKEPARVDVPKSLVFLADGFGYSFYGAYEFPSNGQFPRPDAQFDIAMTIDTRIDPRTNVVAYCSPTLSSMKIIETFKYDLTPMGKTYYADSIPPTTSERNCQELIQEEWYQLLENSSRWPKELAQNRACSSRDIISLAHRGLLLVTGVYSEMAPTYTNKDTKATLTKNMEAVNEAEVPKVNVRSSVDLHLMVSPEQILGTWKYRATQMALVWYFGHLHLFERESGSTTWWPKTKIEVEQGNGSILIHFMRYYMNLFKNLDDRIAQYGFLYRAVDLIPCSSCIPLDTENKSDHIMVEIRKLRIERQRTPYHKFLIEKF</sequence>
<dbReference type="OrthoDB" id="10347029at2759"/>
<dbReference type="EMBL" id="UIGY01000204">
    <property type="protein sequence ID" value="SUZ12756.1"/>
    <property type="molecule type" value="Genomic_DNA"/>
</dbReference>
<reference evidence="1" key="1">
    <citation type="submission" date="2018-07" db="EMBL/GenBank/DDBJ databases">
        <authorList>
            <person name="Quirk P.G."/>
            <person name="Krulwich T.A."/>
        </authorList>
    </citation>
    <scope>NUCLEOTIDE SEQUENCE</scope>
    <source>
        <strain evidence="1">96224</strain>
    </source>
</reference>
<name>A0A381LHX0_BLUGR</name>